<protein>
    <submittedName>
        <fullName evidence="2">Uncharacterized protein</fullName>
    </submittedName>
</protein>
<keyword evidence="1" id="KW-1133">Transmembrane helix</keyword>
<keyword evidence="1" id="KW-0472">Membrane</keyword>
<feature type="transmembrane region" description="Helical" evidence="1">
    <location>
        <begin position="151"/>
        <end position="173"/>
    </location>
</feature>
<evidence type="ECO:0000313" key="3">
    <source>
        <dbReference type="Proteomes" id="UP000277580"/>
    </source>
</evidence>
<feature type="transmembrane region" description="Helical" evidence="1">
    <location>
        <begin position="125"/>
        <end position="144"/>
    </location>
</feature>
<dbReference type="InterPro" id="IPR038213">
    <property type="entry name" value="IFI6/IFI27-like_sf"/>
</dbReference>
<gene>
    <name evidence="2" type="ORF">P167DRAFT_580170</name>
</gene>
<dbReference type="InParanoid" id="A0A3N4K827"/>
<organism evidence="2 3">
    <name type="scientific">Morchella conica CCBAS932</name>
    <dbReference type="NCBI Taxonomy" id="1392247"/>
    <lineage>
        <taxon>Eukaryota</taxon>
        <taxon>Fungi</taxon>
        <taxon>Dikarya</taxon>
        <taxon>Ascomycota</taxon>
        <taxon>Pezizomycotina</taxon>
        <taxon>Pezizomycetes</taxon>
        <taxon>Pezizales</taxon>
        <taxon>Morchellaceae</taxon>
        <taxon>Morchella</taxon>
    </lineage>
</organism>
<keyword evidence="1" id="KW-0812">Transmembrane</keyword>
<evidence type="ECO:0000313" key="2">
    <source>
        <dbReference type="EMBL" id="RPB06690.1"/>
    </source>
</evidence>
<dbReference type="STRING" id="1392247.A0A3N4K827"/>
<evidence type="ECO:0000256" key="1">
    <source>
        <dbReference type="SAM" id="Phobius"/>
    </source>
</evidence>
<dbReference type="OrthoDB" id="440424at2759"/>
<accession>A0A3N4K827</accession>
<keyword evidence="3" id="KW-1185">Reference proteome</keyword>
<feature type="transmembrane region" description="Helical" evidence="1">
    <location>
        <begin position="91"/>
        <end position="113"/>
    </location>
</feature>
<dbReference type="AlphaFoldDB" id="A0A3N4K827"/>
<proteinExistence type="predicted"/>
<name>A0A3N4K827_9PEZI</name>
<dbReference type="EMBL" id="ML119237">
    <property type="protein sequence ID" value="RPB06690.1"/>
    <property type="molecule type" value="Genomic_DNA"/>
</dbReference>
<sequence>MKQNNKHEHHTYYIDAAAMEYKTPPGLAKSLHSDISRESFNTIIEVINQSFIMLIRSAARTTKENAQYYYDHPRDAWDDLKNYAHNNPREFPLICAFIIGGIVVIVVPLAIGFGPVGPVLGSLAAGWQAGMGGVVVSGSAFALMQSLTMTGVFTAVGCSMIAAGLQGSLVAAATRSLSGEVSRLRVAIAGRFSRRL</sequence>
<dbReference type="Gene3D" id="6.10.110.10">
    <property type="match status" value="1"/>
</dbReference>
<reference evidence="2 3" key="1">
    <citation type="journal article" date="2018" name="Nat. Ecol. Evol.">
        <title>Pezizomycetes genomes reveal the molecular basis of ectomycorrhizal truffle lifestyle.</title>
        <authorList>
            <person name="Murat C."/>
            <person name="Payen T."/>
            <person name="Noel B."/>
            <person name="Kuo A."/>
            <person name="Morin E."/>
            <person name="Chen J."/>
            <person name="Kohler A."/>
            <person name="Krizsan K."/>
            <person name="Balestrini R."/>
            <person name="Da Silva C."/>
            <person name="Montanini B."/>
            <person name="Hainaut M."/>
            <person name="Levati E."/>
            <person name="Barry K.W."/>
            <person name="Belfiori B."/>
            <person name="Cichocki N."/>
            <person name="Clum A."/>
            <person name="Dockter R.B."/>
            <person name="Fauchery L."/>
            <person name="Guy J."/>
            <person name="Iotti M."/>
            <person name="Le Tacon F."/>
            <person name="Lindquist E.A."/>
            <person name="Lipzen A."/>
            <person name="Malagnac F."/>
            <person name="Mello A."/>
            <person name="Molinier V."/>
            <person name="Miyauchi S."/>
            <person name="Poulain J."/>
            <person name="Riccioni C."/>
            <person name="Rubini A."/>
            <person name="Sitrit Y."/>
            <person name="Splivallo R."/>
            <person name="Traeger S."/>
            <person name="Wang M."/>
            <person name="Zifcakova L."/>
            <person name="Wipf D."/>
            <person name="Zambonelli A."/>
            <person name="Paolocci F."/>
            <person name="Nowrousian M."/>
            <person name="Ottonello S."/>
            <person name="Baldrian P."/>
            <person name="Spatafora J.W."/>
            <person name="Henrissat B."/>
            <person name="Nagy L.G."/>
            <person name="Aury J.M."/>
            <person name="Wincker P."/>
            <person name="Grigoriev I.V."/>
            <person name="Bonfante P."/>
            <person name="Martin F.M."/>
        </authorList>
    </citation>
    <scope>NUCLEOTIDE SEQUENCE [LARGE SCALE GENOMIC DNA]</scope>
    <source>
        <strain evidence="2 3">CCBAS932</strain>
    </source>
</reference>
<dbReference type="Proteomes" id="UP000277580">
    <property type="component" value="Unassembled WGS sequence"/>
</dbReference>